<evidence type="ECO:0000313" key="1">
    <source>
        <dbReference type="EMBL" id="CAK9871732.1"/>
    </source>
</evidence>
<sequence length="111" mass="12079">MSVLPPTCDHVSALLCTGNAKLRGEGKKRRNTDLEAVHSERDAFLTVSPALSFSLFTVRSSGTKKQQNGYAPPLPPPARSFGIGFEEARAGLTEHSHSVLVNNYVEERAKK</sequence>
<accession>A0ABP1B937</accession>
<reference evidence="1 2" key="1">
    <citation type="submission" date="2024-03" db="EMBL/GenBank/DDBJ databases">
        <authorList>
            <consortium name="ELIXIR-Norway"/>
            <consortium name="Elixir Norway"/>
        </authorList>
    </citation>
    <scope>NUCLEOTIDE SEQUENCE [LARGE SCALE GENOMIC DNA]</scope>
</reference>
<dbReference type="EMBL" id="OZ023703">
    <property type="protein sequence ID" value="CAK9871732.1"/>
    <property type="molecule type" value="Genomic_DNA"/>
</dbReference>
<dbReference type="Proteomes" id="UP001497522">
    <property type="component" value="Chromosome 2"/>
</dbReference>
<organism evidence="1 2">
    <name type="scientific">Sphagnum jensenii</name>
    <dbReference type="NCBI Taxonomy" id="128206"/>
    <lineage>
        <taxon>Eukaryota</taxon>
        <taxon>Viridiplantae</taxon>
        <taxon>Streptophyta</taxon>
        <taxon>Embryophyta</taxon>
        <taxon>Bryophyta</taxon>
        <taxon>Sphagnophytina</taxon>
        <taxon>Sphagnopsida</taxon>
        <taxon>Sphagnales</taxon>
        <taxon>Sphagnaceae</taxon>
        <taxon>Sphagnum</taxon>
    </lineage>
</organism>
<keyword evidence="2" id="KW-1185">Reference proteome</keyword>
<gene>
    <name evidence="1" type="ORF">CSSPJE1EN2_LOCUS14363</name>
</gene>
<evidence type="ECO:0000313" key="2">
    <source>
        <dbReference type="Proteomes" id="UP001497522"/>
    </source>
</evidence>
<protein>
    <submittedName>
        <fullName evidence="1">Uncharacterized protein</fullName>
    </submittedName>
</protein>
<name>A0ABP1B937_9BRYO</name>
<proteinExistence type="predicted"/>